<name>A0A8K0X2F7_9PEZI</name>
<organism evidence="1 2">
    <name type="scientific">Plectosphaerella cucumerina</name>
    <dbReference type="NCBI Taxonomy" id="40658"/>
    <lineage>
        <taxon>Eukaryota</taxon>
        <taxon>Fungi</taxon>
        <taxon>Dikarya</taxon>
        <taxon>Ascomycota</taxon>
        <taxon>Pezizomycotina</taxon>
        <taxon>Sordariomycetes</taxon>
        <taxon>Hypocreomycetidae</taxon>
        <taxon>Glomerellales</taxon>
        <taxon>Plectosphaerellaceae</taxon>
        <taxon>Plectosphaerella</taxon>
    </lineage>
</organism>
<comment type="caution">
    <text evidence="1">The sequence shown here is derived from an EMBL/GenBank/DDBJ whole genome shotgun (WGS) entry which is preliminary data.</text>
</comment>
<dbReference type="EMBL" id="JAGPXD010000004">
    <property type="protein sequence ID" value="KAH7358400.1"/>
    <property type="molecule type" value="Genomic_DNA"/>
</dbReference>
<evidence type="ECO:0000313" key="2">
    <source>
        <dbReference type="Proteomes" id="UP000813385"/>
    </source>
</evidence>
<dbReference type="InterPro" id="IPR035979">
    <property type="entry name" value="RBD_domain_sf"/>
</dbReference>
<dbReference type="GO" id="GO:0003676">
    <property type="term" value="F:nucleic acid binding"/>
    <property type="evidence" value="ECO:0007669"/>
    <property type="project" value="InterPro"/>
</dbReference>
<proteinExistence type="predicted"/>
<gene>
    <name evidence="1" type="ORF">B0T11DRAFT_299471</name>
</gene>
<dbReference type="AlphaFoldDB" id="A0A8K0X2F7"/>
<accession>A0A8K0X2F7</accession>
<protein>
    <recommendedName>
        <fullName evidence="3">RRM domain-containing protein</fullName>
    </recommendedName>
</protein>
<evidence type="ECO:0000313" key="1">
    <source>
        <dbReference type="EMBL" id="KAH7358400.1"/>
    </source>
</evidence>
<reference evidence="1" key="1">
    <citation type="journal article" date="2021" name="Nat. Commun.">
        <title>Genetic determinants of endophytism in the Arabidopsis root mycobiome.</title>
        <authorList>
            <person name="Mesny F."/>
            <person name="Miyauchi S."/>
            <person name="Thiergart T."/>
            <person name="Pickel B."/>
            <person name="Atanasova L."/>
            <person name="Karlsson M."/>
            <person name="Huettel B."/>
            <person name="Barry K.W."/>
            <person name="Haridas S."/>
            <person name="Chen C."/>
            <person name="Bauer D."/>
            <person name="Andreopoulos W."/>
            <person name="Pangilinan J."/>
            <person name="LaButti K."/>
            <person name="Riley R."/>
            <person name="Lipzen A."/>
            <person name="Clum A."/>
            <person name="Drula E."/>
            <person name="Henrissat B."/>
            <person name="Kohler A."/>
            <person name="Grigoriev I.V."/>
            <person name="Martin F.M."/>
            <person name="Hacquard S."/>
        </authorList>
    </citation>
    <scope>NUCLEOTIDE SEQUENCE</scope>
    <source>
        <strain evidence="1">MPI-CAGE-AT-0016</strain>
    </source>
</reference>
<sequence length="128" mass="14520">MKAPKPSAPTWRKERAVVLRNLPFEKPRKEIEEMIKSTIFQAGRGEPMYFHWAPDPEYRPPRHTGRLHVVVADREAAYLVKKYLNGCNYAGRWVKASLCLKADTQSLVTCPITPVDVSTRLVASGDVL</sequence>
<keyword evidence="2" id="KW-1185">Reference proteome</keyword>
<evidence type="ECO:0008006" key="3">
    <source>
        <dbReference type="Google" id="ProtNLM"/>
    </source>
</evidence>
<dbReference type="Proteomes" id="UP000813385">
    <property type="component" value="Unassembled WGS sequence"/>
</dbReference>
<dbReference type="SUPFAM" id="SSF54928">
    <property type="entry name" value="RNA-binding domain, RBD"/>
    <property type="match status" value="1"/>
</dbReference>